<dbReference type="EMBL" id="BTGC01000008">
    <property type="protein sequence ID" value="GMM52742.1"/>
    <property type="molecule type" value="Genomic_DNA"/>
</dbReference>
<name>A0AAV5RN99_STABA</name>
<comment type="similarity">
    <text evidence="1">Belongs to the RRP15 family.</text>
</comment>
<evidence type="ECO:0000256" key="2">
    <source>
        <dbReference type="SAM" id="MobiDB-lite"/>
    </source>
</evidence>
<dbReference type="InterPro" id="IPR012459">
    <property type="entry name" value="Rrp15"/>
</dbReference>
<dbReference type="PANTHER" id="PTHR13245">
    <property type="entry name" value="RRP15-LIKE PROTEIN"/>
    <property type="match status" value="1"/>
</dbReference>
<dbReference type="AlphaFoldDB" id="A0AAV5RN99"/>
<evidence type="ECO:0000256" key="1">
    <source>
        <dbReference type="ARBA" id="ARBA00007462"/>
    </source>
</evidence>
<dbReference type="PANTHER" id="PTHR13245:SF14">
    <property type="entry name" value="RRP15-LIKE PROTEIN"/>
    <property type="match status" value="1"/>
</dbReference>
<dbReference type="GO" id="GO:0000470">
    <property type="term" value="P:maturation of LSU-rRNA"/>
    <property type="evidence" value="ECO:0007669"/>
    <property type="project" value="TreeGrafter"/>
</dbReference>
<evidence type="ECO:0000313" key="3">
    <source>
        <dbReference type="EMBL" id="GMM52742.1"/>
    </source>
</evidence>
<comment type="caution">
    <text evidence="3">The sequence shown here is derived from an EMBL/GenBank/DDBJ whole genome shotgun (WGS) entry which is preliminary data.</text>
</comment>
<feature type="compositionally biased region" description="Acidic residues" evidence="2">
    <location>
        <begin position="68"/>
        <end position="115"/>
    </location>
</feature>
<feature type="compositionally biased region" description="Low complexity" evidence="2">
    <location>
        <begin position="57"/>
        <end position="66"/>
    </location>
</feature>
<sequence>MSKSKTSSKVTKASAKHSKTAKPFLAGSERSGNAAKSRKLNYQANPVKKSHSDSDSDSNSDSNSDSEAAVDSELEENANSDEEDISSMDENDEFDDDEFDESEDEDLESESETEAGDAKKAKLNDGSDFDAALSSILNSKIKAYNAENPVLIRDQRSAKRIQQDKEDAKARKAIRADKLKNQDKARVKNVVPLDTDEAGRVLQNEKILRKIAQRGVVRLLNAIHSAQSVAITGDVKDTEVSKEKFLDMIRMG</sequence>
<feature type="region of interest" description="Disordered" evidence="2">
    <location>
        <begin position="1"/>
        <end position="125"/>
    </location>
</feature>
<dbReference type="GO" id="GO:0000460">
    <property type="term" value="P:maturation of 5.8S rRNA"/>
    <property type="evidence" value="ECO:0007669"/>
    <property type="project" value="TreeGrafter"/>
</dbReference>
<accession>A0AAV5RN99</accession>
<proteinExistence type="inferred from homology"/>
<feature type="compositionally biased region" description="Low complexity" evidence="2">
    <location>
        <begin position="1"/>
        <end position="13"/>
    </location>
</feature>
<keyword evidence="4" id="KW-1185">Reference proteome</keyword>
<reference evidence="3 4" key="1">
    <citation type="journal article" date="2023" name="Elife">
        <title>Identification of key yeast species and microbe-microbe interactions impacting larval growth of Drosophila in the wild.</title>
        <authorList>
            <person name="Mure A."/>
            <person name="Sugiura Y."/>
            <person name="Maeda R."/>
            <person name="Honda K."/>
            <person name="Sakurai N."/>
            <person name="Takahashi Y."/>
            <person name="Watada M."/>
            <person name="Katoh T."/>
            <person name="Gotoh A."/>
            <person name="Gotoh Y."/>
            <person name="Taniguchi I."/>
            <person name="Nakamura K."/>
            <person name="Hayashi T."/>
            <person name="Katayama T."/>
            <person name="Uemura T."/>
            <person name="Hattori Y."/>
        </authorList>
    </citation>
    <scope>NUCLEOTIDE SEQUENCE [LARGE SCALE GENOMIC DNA]</scope>
    <source>
        <strain evidence="3 4">SB-73</strain>
    </source>
</reference>
<gene>
    <name evidence="3" type="ORF">DASB73_037050</name>
</gene>
<organism evidence="3 4">
    <name type="scientific">Starmerella bacillaris</name>
    <name type="common">Yeast</name>
    <name type="synonym">Candida zemplinina</name>
    <dbReference type="NCBI Taxonomy" id="1247836"/>
    <lineage>
        <taxon>Eukaryota</taxon>
        <taxon>Fungi</taxon>
        <taxon>Dikarya</taxon>
        <taxon>Ascomycota</taxon>
        <taxon>Saccharomycotina</taxon>
        <taxon>Dipodascomycetes</taxon>
        <taxon>Dipodascales</taxon>
        <taxon>Trichomonascaceae</taxon>
        <taxon>Starmerella</taxon>
    </lineage>
</organism>
<evidence type="ECO:0000313" key="4">
    <source>
        <dbReference type="Proteomes" id="UP001362899"/>
    </source>
</evidence>
<dbReference type="Proteomes" id="UP001362899">
    <property type="component" value="Unassembled WGS sequence"/>
</dbReference>
<feature type="compositionally biased region" description="Basic and acidic residues" evidence="2">
    <location>
        <begin position="116"/>
        <end position="125"/>
    </location>
</feature>
<dbReference type="GO" id="GO:0030687">
    <property type="term" value="C:preribosome, large subunit precursor"/>
    <property type="evidence" value="ECO:0007669"/>
    <property type="project" value="TreeGrafter"/>
</dbReference>
<protein>
    <submittedName>
        <fullName evidence="3">Rrp15 protein</fullName>
    </submittedName>
</protein>
<dbReference type="Pfam" id="PF07890">
    <property type="entry name" value="Rrp15p"/>
    <property type="match status" value="1"/>
</dbReference>